<name>A0A6A5KCI8_9PLEO</name>
<feature type="domain" description="NACHT" evidence="4">
    <location>
        <begin position="95"/>
        <end position="255"/>
    </location>
</feature>
<feature type="repeat" description="WD" evidence="3">
    <location>
        <begin position="729"/>
        <end position="770"/>
    </location>
</feature>
<dbReference type="PROSITE" id="PS50837">
    <property type="entry name" value="NACHT"/>
    <property type="match status" value="1"/>
</dbReference>
<dbReference type="PROSITE" id="PS50294">
    <property type="entry name" value="WD_REPEATS_REGION"/>
    <property type="match status" value="3"/>
</dbReference>
<dbReference type="Proteomes" id="UP000800040">
    <property type="component" value="Unassembled WGS sequence"/>
</dbReference>
<dbReference type="InterPro" id="IPR015943">
    <property type="entry name" value="WD40/YVTN_repeat-like_dom_sf"/>
</dbReference>
<protein>
    <recommendedName>
        <fullName evidence="4">NACHT domain-containing protein</fullName>
    </recommendedName>
</protein>
<feature type="repeat" description="WD" evidence="3">
    <location>
        <begin position="687"/>
        <end position="728"/>
    </location>
</feature>
<dbReference type="InterPro" id="IPR020472">
    <property type="entry name" value="WD40_PAC1"/>
</dbReference>
<dbReference type="AlphaFoldDB" id="A0A6A5KCI8"/>
<dbReference type="PANTHER" id="PTHR10039:SF14">
    <property type="entry name" value="NACHT DOMAIN-CONTAINING PROTEIN"/>
    <property type="match status" value="1"/>
</dbReference>
<organism evidence="5 6">
    <name type="scientific">Decorospora gaudefroyi</name>
    <dbReference type="NCBI Taxonomy" id="184978"/>
    <lineage>
        <taxon>Eukaryota</taxon>
        <taxon>Fungi</taxon>
        <taxon>Dikarya</taxon>
        <taxon>Ascomycota</taxon>
        <taxon>Pezizomycotina</taxon>
        <taxon>Dothideomycetes</taxon>
        <taxon>Pleosporomycetidae</taxon>
        <taxon>Pleosporales</taxon>
        <taxon>Pleosporineae</taxon>
        <taxon>Pleosporaceae</taxon>
        <taxon>Decorospora</taxon>
    </lineage>
</organism>
<accession>A0A6A5KCI8</accession>
<dbReference type="PROSITE" id="PS50082">
    <property type="entry name" value="WD_REPEATS_2"/>
    <property type="match status" value="3"/>
</dbReference>
<dbReference type="Pfam" id="PF00400">
    <property type="entry name" value="WD40"/>
    <property type="match status" value="3"/>
</dbReference>
<gene>
    <name evidence="5" type="ORF">BDW02DRAFT_310937</name>
</gene>
<dbReference type="CDD" id="cd00200">
    <property type="entry name" value="WD40"/>
    <property type="match status" value="1"/>
</dbReference>
<feature type="repeat" description="WD" evidence="3">
    <location>
        <begin position="645"/>
        <end position="686"/>
    </location>
</feature>
<dbReference type="InterPro" id="IPR007111">
    <property type="entry name" value="NACHT_NTPase"/>
</dbReference>
<evidence type="ECO:0000259" key="4">
    <source>
        <dbReference type="PROSITE" id="PS50837"/>
    </source>
</evidence>
<dbReference type="PRINTS" id="PR00320">
    <property type="entry name" value="GPROTEINBRPT"/>
</dbReference>
<dbReference type="InterPro" id="IPR027417">
    <property type="entry name" value="P-loop_NTPase"/>
</dbReference>
<dbReference type="Gene3D" id="2.130.10.10">
    <property type="entry name" value="YVTN repeat-like/Quinoprotein amine dehydrogenase"/>
    <property type="match status" value="2"/>
</dbReference>
<dbReference type="OrthoDB" id="538223at2759"/>
<dbReference type="Pfam" id="PF24883">
    <property type="entry name" value="NPHP3_N"/>
    <property type="match status" value="1"/>
</dbReference>
<keyword evidence="2" id="KW-0677">Repeat</keyword>
<keyword evidence="6" id="KW-1185">Reference proteome</keyword>
<evidence type="ECO:0000256" key="2">
    <source>
        <dbReference type="ARBA" id="ARBA00022737"/>
    </source>
</evidence>
<dbReference type="InterPro" id="IPR001680">
    <property type="entry name" value="WD40_rpt"/>
</dbReference>
<evidence type="ECO:0000256" key="3">
    <source>
        <dbReference type="PROSITE-ProRule" id="PRU00221"/>
    </source>
</evidence>
<dbReference type="InterPro" id="IPR056884">
    <property type="entry name" value="NPHP3-like_N"/>
</dbReference>
<dbReference type="PROSITE" id="PS00678">
    <property type="entry name" value="WD_REPEATS_1"/>
    <property type="match status" value="3"/>
</dbReference>
<keyword evidence="1 3" id="KW-0853">WD repeat</keyword>
<proteinExistence type="predicted"/>
<dbReference type="SUPFAM" id="SSF52540">
    <property type="entry name" value="P-loop containing nucleoside triphosphate hydrolases"/>
    <property type="match status" value="1"/>
</dbReference>
<evidence type="ECO:0000313" key="5">
    <source>
        <dbReference type="EMBL" id="KAF1835058.1"/>
    </source>
</evidence>
<dbReference type="SMART" id="SM00320">
    <property type="entry name" value="WD40"/>
    <property type="match status" value="3"/>
</dbReference>
<reference evidence="5" key="1">
    <citation type="submission" date="2020-01" db="EMBL/GenBank/DDBJ databases">
        <authorList>
            <consortium name="DOE Joint Genome Institute"/>
            <person name="Haridas S."/>
            <person name="Albert R."/>
            <person name="Binder M."/>
            <person name="Bloem J."/>
            <person name="Labutti K."/>
            <person name="Salamov A."/>
            <person name="Andreopoulos B."/>
            <person name="Baker S.E."/>
            <person name="Barry K."/>
            <person name="Bills G."/>
            <person name="Bluhm B.H."/>
            <person name="Cannon C."/>
            <person name="Castanera R."/>
            <person name="Culley D.E."/>
            <person name="Daum C."/>
            <person name="Ezra D."/>
            <person name="Gonzalez J.B."/>
            <person name="Henrissat B."/>
            <person name="Kuo A."/>
            <person name="Liang C."/>
            <person name="Lipzen A."/>
            <person name="Lutzoni F."/>
            <person name="Magnuson J."/>
            <person name="Mondo S."/>
            <person name="Nolan M."/>
            <person name="Ohm R."/>
            <person name="Pangilinan J."/>
            <person name="Park H.-J."/>
            <person name="Ramirez L."/>
            <person name="Alfaro M."/>
            <person name="Sun H."/>
            <person name="Tritt A."/>
            <person name="Yoshinaga Y."/>
            <person name="Zwiers L.-H."/>
            <person name="Turgeon B.G."/>
            <person name="Goodwin S.B."/>
            <person name="Spatafora J.W."/>
            <person name="Crous P.W."/>
            <person name="Grigoriev I.V."/>
        </authorList>
    </citation>
    <scope>NUCLEOTIDE SEQUENCE</scope>
    <source>
        <strain evidence="5">P77</strain>
    </source>
</reference>
<dbReference type="InterPro" id="IPR036322">
    <property type="entry name" value="WD40_repeat_dom_sf"/>
</dbReference>
<dbReference type="Gene3D" id="3.40.50.300">
    <property type="entry name" value="P-loop containing nucleotide triphosphate hydrolases"/>
    <property type="match status" value="1"/>
</dbReference>
<evidence type="ECO:0000313" key="6">
    <source>
        <dbReference type="Proteomes" id="UP000800040"/>
    </source>
</evidence>
<dbReference type="EMBL" id="ML975293">
    <property type="protein sequence ID" value="KAF1835058.1"/>
    <property type="molecule type" value="Genomic_DNA"/>
</dbReference>
<dbReference type="PANTHER" id="PTHR10039">
    <property type="entry name" value="AMELOGENIN"/>
    <property type="match status" value="1"/>
</dbReference>
<evidence type="ECO:0000256" key="1">
    <source>
        <dbReference type="ARBA" id="ARBA00022574"/>
    </source>
</evidence>
<dbReference type="InterPro" id="IPR019775">
    <property type="entry name" value="WD40_repeat_CS"/>
</dbReference>
<dbReference type="SUPFAM" id="SSF50978">
    <property type="entry name" value="WD40 repeat-like"/>
    <property type="match status" value="1"/>
</dbReference>
<sequence>MQHPARDITTYSGNQAYGESTNIYGNIYGNVDFPEKPREAGKPSLRQCLHDLRVTDPREDRARIEGDKDKLLKDCYGWILDDSSFRRWRTQSESRLLWIKGDPGKGKTMMTMGLIDELSQSESSRVVVPMKRRLVDDSESLVSFFFCQNTIPVLNNAVSVLRGLIYMLAIQRDDLQRYVQEEYAIAGKRLFEGHNAVHSLQRILLNMLNDAALPPTYLLVDALDECTTGLPELLRVITDANLGRQSRVKWLVTSRNIPDIERYLRPDAAGTQVSLEVSASHVSKAVAAFVDFKVQDLVTVKRYEAKLQAEVEKVLRSKAEGTFLWVSLVCKELEGVGYHRTREVLRELPPGLDPLYERMMGQLLAQHNVKTAEFCKAVLRAVTIAFRPFRLRELVVVAGLPSDEFDDPQAVVDLVSRCGSFLTIRQDTASFIHLSAKDYFMAGNARRVFDIAAVDEHRQVTYRLLSAMRCLLRRDLCGLERSIAQTSGSTRQTKDSILTQIAYACEYWVDHLCASNLTSSATSEDILEDGGVVDLFLQEKFLNWLEALSLCKSLSRGIVTIEKLWLLTQGREHTSALARLVQDAHRFAMSHKSAIETTALQAYVSALLFSPRKSLVRKLFQHEEPDFIEIIPAMDNNWSACLQTLEGHSDKVNSVAFSHDSTRLASASDDKTVKIWDASSGACLQTLEGHSYKVYSVAFSHDSTRLASASDDKTVKIWDASSGACLQTLEGHSYKVYSVAFSHDSTRLASASDDKTVKIWDASSGACLQTLEGYRDFASLVGFATQQPVHPAIGISSDRTWITYNDQQRLWLPLEYRPTCSAVSGRCISIGTFSGKVWICCLK</sequence>